<dbReference type="SMART" id="SM00464">
    <property type="entry name" value="LON"/>
    <property type="match status" value="1"/>
</dbReference>
<sequence length="384" mass="43664">MGRRIEIHHQSTNLSELMASPPTCIVFHLKRMIETHHNRRLSRSSRRLVRWFSSSSTYDDSISSHGVSSSGGRCLQFGDQLLLCFSSYSKHMLLRQLKQLDSNESSLSSSVDMEKNINDLKGKDLLKRLHEVGTLAQISSIQGDQVILVGHRRTASHNGDEPLTVKVNHLKDKPFDMDDDVIKATSFEAISTLRDVLKTSSLWRDHVHKRLRLTLELMKKKGQISKIQELGVETDDKSALSEREISKIQETIAKAIEEKISGEQRRYLLNEQLKAIKKETIAKAIEEKISGEQRRYLLNEQLKAIKKELGVETDDKSALSVSPSSSSHCISTLEIHHAFMRPIKVQKTTFYSFKRHINAFAAEAEEITSEIINPQIRQAFLSPL</sequence>
<gene>
    <name evidence="2" type="ORF">HID58_088353</name>
</gene>
<name>A0ABQ7XVZ1_BRANA</name>
<dbReference type="InterPro" id="IPR003111">
    <property type="entry name" value="Lon_prtase_N"/>
</dbReference>
<feature type="non-terminal residue" evidence="2">
    <location>
        <position position="384"/>
    </location>
</feature>
<dbReference type="InterPro" id="IPR027065">
    <property type="entry name" value="Lon_Prtase"/>
</dbReference>
<accession>A0ABQ7XVZ1</accession>
<proteinExistence type="predicted"/>
<comment type="caution">
    <text evidence="2">The sequence shown here is derived from an EMBL/GenBank/DDBJ whole genome shotgun (WGS) entry which is preliminary data.</text>
</comment>
<dbReference type="PANTHER" id="PTHR43718">
    <property type="entry name" value="LON PROTEASE"/>
    <property type="match status" value="1"/>
</dbReference>
<dbReference type="Proteomes" id="UP000824890">
    <property type="component" value="Unassembled WGS sequence"/>
</dbReference>
<dbReference type="EMBL" id="JAGKQM010000019">
    <property type="protein sequence ID" value="KAH0860092.1"/>
    <property type="molecule type" value="Genomic_DNA"/>
</dbReference>
<reference evidence="2 3" key="1">
    <citation type="submission" date="2021-05" db="EMBL/GenBank/DDBJ databases">
        <title>Genome Assembly of Synthetic Allotetraploid Brassica napus Reveals Homoeologous Exchanges between Subgenomes.</title>
        <authorList>
            <person name="Davis J.T."/>
        </authorList>
    </citation>
    <scope>NUCLEOTIDE SEQUENCE [LARGE SCALE GENOMIC DNA]</scope>
    <source>
        <strain evidence="3">cv. Da-Ae</strain>
        <tissue evidence="2">Seedling</tissue>
    </source>
</reference>
<evidence type="ECO:0000313" key="3">
    <source>
        <dbReference type="Proteomes" id="UP000824890"/>
    </source>
</evidence>
<dbReference type="PANTHER" id="PTHR43718:SF2">
    <property type="entry name" value="LON PROTEASE HOMOLOG, MITOCHONDRIAL"/>
    <property type="match status" value="1"/>
</dbReference>
<protein>
    <recommendedName>
        <fullName evidence="1">Lon N-terminal domain-containing protein</fullName>
    </recommendedName>
</protein>
<keyword evidence="3" id="KW-1185">Reference proteome</keyword>
<feature type="domain" description="Lon N-terminal" evidence="1">
    <location>
        <begin position="80"/>
        <end position="261"/>
    </location>
</feature>
<evidence type="ECO:0000259" key="1">
    <source>
        <dbReference type="SMART" id="SM00464"/>
    </source>
</evidence>
<evidence type="ECO:0000313" key="2">
    <source>
        <dbReference type="EMBL" id="KAH0860092.1"/>
    </source>
</evidence>
<dbReference type="Gene3D" id="1.20.58.1480">
    <property type="match status" value="2"/>
</dbReference>
<organism evidence="2 3">
    <name type="scientific">Brassica napus</name>
    <name type="common">Rape</name>
    <dbReference type="NCBI Taxonomy" id="3708"/>
    <lineage>
        <taxon>Eukaryota</taxon>
        <taxon>Viridiplantae</taxon>
        <taxon>Streptophyta</taxon>
        <taxon>Embryophyta</taxon>
        <taxon>Tracheophyta</taxon>
        <taxon>Spermatophyta</taxon>
        <taxon>Magnoliopsida</taxon>
        <taxon>eudicotyledons</taxon>
        <taxon>Gunneridae</taxon>
        <taxon>Pentapetalae</taxon>
        <taxon>rosids</taxon>
        <taxon>malvids</taxon>
        <taxon>Brassicales</taxon>
        <taxon>Brassicaceae</taxon>
        <taxon>Brassiceae</taxon>
        <taxon>Brassica</taxon>
    </lineage>
</organism>